<dbReference type="EMBL" id="LCQD01000006">
    <property type="protein sequence ID" value="KKW12950.1"/>
    <property type="molecule type" value="Genomic_DNA"/>
</dbReference>
<organism evidence="1 2">
    <name type="scientific">Candidatus Gottesmanbacteria bacterium GW2011_GWB1_49_7</name>
    <dbReference type="NCBI Taxonomy" id="1618448"/>
    <lineage>
        <taxon>Bacteria</taxon>
        <taxon>Candidatus Gottesmaniibacteriota</taxon>
    </lineage>
</organism>
<comment type="caution">
    <text evidence="1">The sequence shown here is derived from an EMBL/GenBank/DDBJ whole genome shotgun (WGS) entry which is preliminary data.</text>
</comment>
<name>A0A0G1W2Y3_9BACT</name>
<dbReference type="Proteomes" id="UP000034588">
    <property type="component" value="Unassembled WGS sequence"/>
</dbReference>
<sequence>MDPTLEVARKLTFRRLKPTCPKVRECEDVLLGAMAQLETRVNNSPDRENLINGFVAIKTAVYDFFLLNDEIRNKLRNEWVEHIAELIDNHNL</sequence>
<dbReference type="AlphaFoldDB" id="A0A0G1W2Y3"/>
<evidence type="ECO:0000313" key="2">
    <source>
        <dbReference type="Proteomes" id="UP000034588"/>
    </source>
</evidence>
<proteinExistence type="predicted"/>
<accession>A0A0G1W2Y3</accession>
<protein>
    <submittedName>
        <fullName evidence="1">Uncharacterized protein</fullName>
    </submittedName>
</protein>
<gene>
    <name evidence="1" type="ORF">UY48_C0006G0003</name>
</gene>
<reference evidence="1 2" key="1">
    <citation type="journal article" date="2015" name="Nature">
        <title>rRNA introns, odd ribosomes, and small enigmatic genomes across a large radiation of phyla.</title>
        <authorList>
            <person name="Brown C.T."/>
            <person name="Hug L.A."/>
            <person name="Thomas B.C."/>
            <person name="Sharon I."/>
            <person name="Castelle C.J."/>
            <person name="Singh A."/>
            <person name="Wilkins M.J."/>
            <person name="Williams K.H."/>
            <person name="Banfield J.F."/>
        </authorList>
    </citation>
    <scope>NUCLEOTIDE SEQUENCE [LARGE SCALE GENOMIC DNA]</scope>
</reference>
<evidence type="ECO:0000313" key="1">
    <source>
        <dbReference type="EMBL" id="KKW12950.1"/>
    </source>
</evidence>